<reference evidence="10 11" key="1">
    <citation type="submission" date="2020-11" db="EMBL/GenBank/DDBJ databases">
        <title>Treponema Peruensis nv. sp., first commensal Treponema isolated from human feces.</title>
        <authorList>
            <person name="Belkhou C."/>
            <person name="Raes J."/>
        </authorList>
    </citation>
    <scope>NUCLEOTIDE SEQUENCE [LARGE SCALE GENOMIC DNA]</scope>
    <source>
        <strain evidence="10 11">RCC2812</strain>
    </source>
</reference>
<dbReference type="HAMAP" id="MF_00909">
    <property type="entry name" value="FtsZ"/>
    <property type="match status" value="1"/>
</dbReference>
<evidence type="ECO:0000256" key="6">
    <source>
        <dbReference type="RuleBase" id="RU000631"/>
    </source>
</evidence>
<dbReference type="Proteomes" id="UP000595224">
    <property type="component" value="Chromosome"/>
</dbReference>
<comment type="similarity">
    <text evidence="1 4 6">Belongs to the FtsZ family.</text>
</comment>
<keyword evidence="11" id="KW-1185">Reference proteome</keyword>
<proteinExistence type="inferred from homology"/>
<name>A0A7T3RBY0_9SPIR</name>
<dbReference type="SMART" id="SM00864">
    <property type="entry name" value="Tubulin"/>
    <property type="match status" value="1"/>
</dbReference>
<dbReference type="SUPFAM" id="SSF52490">
    <property type="entry name" value="Tubulin nucleotide-binding domain-like"/>
    <property type="match status" value="1"/>
</dbReference>
<feature type="domain" description="Tubulin/FtsZ 2-layer sandwich" evidence="9">
    <location>
        <begin position="225"/>
        <end position="343"/>
    </location>
</feature>
<keyword evidence="4 6" id="KW-0131">Cell cycle</keyword>
<dbReference type="GO" id="GO:0000917">
    <property type="term" value="P:division septum assembly"/>
    <property type="evidence" value="ECO:0007669"/>
    <property type="project" value="UniProtKB-KW"/>
</dbReference>
<feature type="region of interest" description="Disordered" evidence="7">
    <location>
        <begin position="369"/>
        <end position="439"/>
    </location>
</feature>
<comment type="caution">
    <text evidence="4">Lacks conserved residue(s) required for the propagation of feature annotation.</text>
</comment>
<evidence type="ECO:0000313" key="11">
    <source>
        <dbReference type="Proteomes" id="UP000595224"/>
    </source>
</evidence>
<evidence type="ECO:0000256" key="2">
    <source>
        <dbReference type="ARBA" id="ARBA00022741"/>
    </source>
</evidence>
<dbReference type="InterPro" id="IPR024757">
    <property type="entry name" value="FtsZ_C"/>
</dbReference>
<dbReference type="PANTHER" id="PTHR30314:SF3">
    <property type="entry name" value="MITOCHONDRIAL DIVISION PROTEIN FSZA"/>
    <property type="match status" value="1"/>
</dbReference>
<dbReference type="PROSITE" id="PS01134">
    <property type="entry name" value="FTSZ_1"/>
    <property type="match status" value="1"/>
</dbReference>
<comment type="function">
    <text evidence="4 6">Essential cell division protein that forms a contractile ring structure (Z ring) at the future cell division site. The regulation of the ring assembly controls the timing and the location of cell division. One of the functions of the FtsZ ring is to recruit other cell division proteins to the septum to produce a new cell wall between the dividing cells. Binds GTP and shows GTPase activity.</text>
</comment>
<keyword evidence="4" id="KW-0963">Cytoplasm</keyword>
<dbReference type="GO" id="GO:0051258">
    <property type="term" value="P:protein polymerization"/>
    <property type="evidence" value="ECO:0007669"/>
    <property type="project" value="UniProtKB-UniRule"/>
</dbReference>
<feature type="binding site" evidence="4">
    <location>
        <begin position="122"/>
        <end position="124"/>
    </location>
    <ligand>
        <name>GTP</name>
        <dbReference type="ChEBI" id="CHEBI:37565"/>
    </ligand>
</feature>
<keyword evidence="4 6" id="KW-0717">Septation</keyword>
<evidence type="ECO:0000256" key="3">
    <source>
        <dbReference type="ARBA" id="ARBA00023134"/>
    </source>
</evidence>
<evidence type="ECO:0000256" key="4">
    <source>
        <dbReference type="HAMAP-Rule" id="MF_00909"/>
    </source>
</evidence>
<dbReference type="SMART" id="SM00865">
    <property type="entry name" value="Tubulin_C"/>
    <property type="match status" value="1"/>
</dbReference>
<dbReference type="Pfam" id="PF12327">
    <property type="entry name" value="FtsZ_C"/>
    <property type="match status" value="1"/>
</dbReference>
<dbReference type="InterPro" id="IPR003008">
    <property type="entry name" value="Tubulin_FtsZ_GTPase"/>
</dbReference>
<dbReference type="InterPro" id="IPR037103">
    <property type="entry name" value="Tubulin/FtsZ-like_C"/>
</dbReference>
<dbReference type="Gene3D" id="3.30.1330.20">
    <property type="entry name" value="Tubulin/FtsZ, C-terminal domain"/>
    <property type="match status" value="1"/>
</dbReference>
<evidence type="ECO:0000259" key="9">
    <source>
        <dbReference type="SMART" id="SM00865"/>
    </source>
</evidence>
<evidence type="ECO:0000256" key="1">
    <source>
        <dbReference type="ARBA" id="ARBA00009690"/>
    </source>
</evidence>
<evidence type="ECO:0000256" key="5">
    <source>
        <dbReference type="NCBIfam" id="TIGR00065"/>
    </source>
</evidence>
<feature type="binding site" evidence="4">
    <location>
        <position position="157"/>
    </location>
    <ligand>
        <name>GTP</name>
        <dbReference type="ChEBI" id="CHEBI:37565"/>
    </ligand>
</feature>
<dbReference type="KEGG" id="tper:IWA51_08200"/>
<dbReference type="InterPro" id="IPR036525">
    <property type="entry name" value="Tubulin/FtsZ_GTPase_sf"/>
</dbReference>
<dbReference type="AlphaFoldDB" id="A0A7T3RBY0"/>
<dbReference type="PROSITE" id="PS01135">
    <property type="entry name" value="FTSZ_2"/>
    <property type="match status" value="1"/>
</dbReference>
<dbReference type="Gene3D" id="3.40.50.1440">
    <property type="entry name" value="Tubulin/FtsZ, GTPase domain"/>
    <property type="match status" value="1"/>
</dbReference>
<dbReference type="GO" id="GO:0043093">
    <property type="term" value="P:FtsZ-dependent cytokinesis"/>
    <property type="evidence" value="ECO:0007669"/>
    <property type="project" value="UniProtKB-UniRule"/>
</dbReference>
<dbReference type="GO" id="GO:0032153">
    <property type="term" value="C:cell division site"/>
    <property type="evidence" value="ECO:0007669"/>
    <property type="project" value="UniProtKB-UniRule"/>
</dbReference>
<dbReference type="InterPro" id="IPR045061">
    <property type="entry name" value="FtsZ/CetZ"/>
</dbReference>
<keyword evidence="3 4" id="KW-0342">GTP-binding</keyword>
<dbReference type="GO" id="GO:0005525">
    <property type="term" value="F:GTP binding"/>
    <property type="evidence" value="ECO:0007669"/>
    <property type="project" value="UniProtKB-UniRule"/>
</dbReference>
<dbReference type="GO" id="GO:0003924">
    <property type="term" value="F:GTPase activity"/>
    <property type="evidence" value="ECO:0007669"/>
    <property type="project" value="UniProtKB-UniRule"/>
</dbReference>
<feature type="domain" description="Tubulin/FtsZ GTPase" evidence="8">
    <location>
        <begin position="27"/>
        <end position="223"/>
    </location>
</feature>
<dbReference type="GO" id="GO:0005737">
    <property type="term" value="C:cytoplasm"/>
    <property type="evidence" value="ECO:0007669"/>
    <property type="project" value="UniProtKB-SubCell"/>
</dbReference>
<protein>
    <recommendedName>
        <fullName evidence="4 5">Cell division protein FtsZ</fullName>
    </recommendedName>
</protein>
<dbReference type="RefSeq" id="WP_177528972.1">
    <property type="nucleotide sequence ID" value="NZ_CBCSHE010000001.1"/>
</dbReference>
<dbReference type="FunFam" id="3.40.50.1440:FF:000001">
    <property type="entry name" value="Cell division protein FtsZ"/>
    <property type="match status" value="1"/>
</dbReference>
<keyword evidence="2 4" id="KW-0547">Nucleotide-binding</keyword>
<dbReference type="InterPro" id="IPR018316">
    <property type="entry name" value="Tubulin/FtsZ_2-layer-sand-dom"/>
</dbReference>
<organism evidence="10 11">
    <name type="scientific">Treponema peruense</name>
    <dbReference type="NCBI Taxonomy" id="2787628"/>
    <lineage>
        <taxon>Bacteria</taxon>
        <taxon>Pseudomonadati</taxon>
        <taxon>Spirochaetota</taxon>
        <taxon>Spirochaetia</taxon>
        <taxon>Spirochaetales</taxon>
        <taxon>Treponemataceae</taxon>
        <taxon>Treponema</taxon>
    </lineage>
</organism>
<dbReference type="InterPro" id="IPR008280">
    <property type="entry name" value="Tub_FtsZ_C"/>
</dbReference>
<dbReference type="InterPro" id="IPR000158">
    <property type="entry name" value="Cell_div_FtsZ"/>
</dbReference>
<dbReference type="SUPFAM" id="SSF55307">
    <property type="entry name" value="Tubulin C-terminal domain-like"/>
    <property type="match status" value="1"/>
</dbReference>
<feature type="binding site" evidence="4">
    <location>
        <position position="205"/>
    </location>
    <ligand>
        <name>GTP</name>
        <dbReference type="ChEBI" id="CHEBI:37565"/>
    </ligand>
</feature>
<keyword evidence="4 6" id="KW-0132">Cell division</keyword>
<feature type="binding site" evidence="4">
    <location>
        <position position="153"/>
    </location>
    <ligand>
        <name>GTP</name>
        <dbReference type="ChEBI" id="CHEBI:37565"/>
    </ligand>
</feature>
<dbReference type="Pfam" id="PF00091">
    <property type="entry name" value="Tubulin"/>
    <property type="match status" value="1"/>
</dbReference>
<dbReference type="CDD" id="cd02201">
    <property type="entry name" value="FtsZ_type1"/>
    <property type="match status" value="1"/>
</dbReference>
<evidence type="ECO:0000313" key="10">
    <source>
        <dbReference type="EMBL" id="QQA00254.1"/>
    </source>
</evidence>
<dbReference type="EMBL" id="CP064936">
    <property type="protein sequence ID" value="QQA00254.1"/>
    <property type="molecule type" value="Genomic_DNA"/>
</dbReference>
<feature type="compositionally biased region" description="Acidic residues" evidence="7">
    <location>
        <begin position="394"/>
        <end position="406"/>
    </location>
</feature>
<dbReference type="InterPro" id="IPR020805">
    <property type="entry name" value="Cell_div_FtsZ_CS"/>
</dbReference>
<dbReference type="PANTHER" id="PTHR30314">
    <property type="entry name" value="CELL DIVISION PROTEIN FTSZ-RELATED"/>
    <property type="match status" value="1"/>
</dbReference>
<accession>A0A7T3RBY0</accession>
<comment type="subunit">
    <text evidence="4">Homodimer. Polymerizes to form a dynamic ring structure in a strictly GTP-dependent manner. Interacts directly with several other division proteins.</text>
</comment>
<sequence>MIDFDNIEEEKTPAAADDSQLTANPTVIKIIGCGGGGSSAVKRMIEVGVKDVEFIVLNTDLQALKMSPAPKRIPIGQAITGGLGAGGNPVVGEQAAKEDSEVIKGLLEGADMVIITAGMGGGTGTGSAPIVAQLAQELGILTIAVVTTPFEFEAAVRMANAKEGLKKLRKYVDSLIVIPNQQCLKVSSKDKAASLPYKKAFLLADNVLCEGVRGISEIITIPGEINLDFNDVRSVMKGAGDAILGVGAGEGENRAIDAAQNAISNPMLENSHIDGATKILINITSDDSLTMPEIDEISNNIKASASQNVELFLGLVDNPDMAGRVSVTVIATGFNKTEVFEDAEDTAKKDDDDNLVDYGVFQKIIGGTSSSAAESDADSEEDQRFSTVSVSEDGGYEDTVSDDDVFDRDGFVSGQSHHESLKHKATHEVPPGYKVDPEDLSQPAIYRRKLDGLSRGINLSED</sequence>
<dbReference type="NCBIfam" id="TIGR00065">
    <property type="entry name" value="ftsZ"/>
    <property type="match status" value="1"/>
</dbReference>
<gene>
    <name evidence="4 10" type="primary">ftsZ</name>
    <name evidence="10" type="ORF">IWA51_08200</name>
</gene>
<evidence type="ECO:0000256" key="7">
    <source>
        <dbReference type="SAM" id="MobiDB-lite"/>
    </source>
</evidence>
<comment type="subcellular location">
    <subcellularLocation>
        <location evidence="4">Cytoplasm</location>
    </subcellularLocation>
    <text evidence="4">Assembles at midcell at the inner surface of the cytoplasmic membrane.</text>
</comment>
<dbReference type="PRINTS" id="PR00423">
    <property type="entry name" value="CELLDVISFTSZ"/>
</dbReference>
<evidence type="ECO:0000259" key="8">
    <source>
        <dbReference type="SMART" id="SM00864"/>
    </source>
</evidence>